<feature type="binding site" evidence="17">
    <location>
        <position position="15"/>
    </location>
    <ligand>
        <name>UDP-N-acetyl-alpha-D-glucosamine</name>
        <dbReference type="ChEBI" id="CHEBI:57705"/>
    </ligand>
</feature>
<comment type="catalytic activity">
    <reaction evidence="14 17">
        <text>alpha-D-glucosamine 1-phosphate + acetyl-CoA = N-acetyl-alpha-D-glucosamine 1-phosphate + CoA + H(+)</text>
        <dbReference type="Rhea" id="RHEA:13725"/>
        <dbReference type="ChEBI" id="CHEBI:15378"/>
        <dbReference type="ChEBI" id="CHEBI:57287"/>
        <dbReference type="ChEBI" id="CHEBI:57288"/>
        <dbReference type="ChEBI" id="CHEBI:57776"/>
        <dbReference type="ChEBI" id="CHEBI:58516"/>
        <dbReference type="EC" id="2.3.1.157"/>
    </reaction>
</comment>
<keyword evidence="10 17" id="KW-0573">Peptidoglycan synthesis</keyword>
<comment type="subcellular location">
    <subcellularLocation>
        <location evidence="17">Cytoplasm</location>
    </subcellularLocation>
</comment>
<dbReference type="GO" id="GO:0009245">
    <property type="term" value="P:lipid A biosynthetic process"/>
    <property type="evidence" value="ECO:0007669"/>
    <property type="project" value="UniProtKB-UniRule"/>
</dbReference>
<evidence type="ECO:0000256" key="15">
    <source>
        <dbReference type="ARBA" id="ARBA00048493"/>
    </source>
</evidence>
<dbReference type="Gene3D" id="3.90.550.10">
    <property type="entry name" value="Spore Coat Polysaccharide Biosynthesis Protein SpsA, Chain A"/>
    <property type="match status" value="1"/>
</dbReference>
<evidence type="ECO:0000259" key="18">
    <source>
        <dbReference type="Pfam" id="PF12804"/>
    </source>
</evidence>
<reference evidence="19" key="1">
    <citation type="submission" date="2020-02" db="EMBL/GenBank/DDBJ databases">
        <authorList>
            <person name="Meier V. D."/>
        </authorList>
    </citation>
    <scope>NUCLEOTIDE SEQUENCE</scope>
    <source>
        <strain evidence="19">AVDCRST_MAG79</strain>
    </source>
</reference>
<dbReference type="InterPro" id="IPR050065">
    <property type="entry name" value="GlmU-like"/>
</dbReference>
<dbReference type="UniPathway" id="UPA00113">
    <property type="reaction ID" value="UER00532"/>
</dbReference>
<dbReference type="Gene3D" id="2.160.10.10">
    <property type="entry name" value="Hexapeptide repeat proteins"/>
    <property type="match status" value="1"/>
</dbReference>
<feature type="binding site" evidence="17">
    <location>
        <position position="220"/>
    </location>
    <ligand>
        <name>UDP-N-acetyl-alpha-D-glucosamine</name>
        <dbReference type="ChEBI" id="CHEBI:57705"/>
    </ligand>
</feature>
<dbReference type="NCBIfam" id="TIGR01173">
    <property type="entry name" value="glmU"/>
    <property type="match status" value="1"/>
</dbReference>
<dbReference type="EMBL" id="CADCWC010000435">
    <property type="protein sequence ID" value="CAA9552073.1"/>
    <property type="molecule type" value="Genomic_DNA"/>
</dbReference>
<evidence type="ECO:0000256" key="4">
    <source>
        <dbReference type="ARBA" id="ARBA00022679"/>
    </source>
</evidence>
<dbReference type="GO" id="GO:0009252">
    <property type="term" value="P:peptidoglycan biosynthetic process"/>
    <property type="evidence" value="ECO:0007669"/>
    <property type="project" value="UniProtKB-UniRule"/>
</dbReference>
<evidence type="ECO:0000256" key="11">
    <source>
        <dbReference type="ARBA" id="ARBA00023268"/>
    </source>
</evidence>
<evidence type="ECO:0000256" key="8">
    <source>
        <dbReference type="ARBA" id="ARBA00022842"/>
    </source>
</evidence>
<keyword evidence="8 17" id="KW-0460">Magnesium</keyword>
<comment type="pathway">
    <text evidence="17">Bacterial outer membrane biogenesis; LPS lipid A biosynthesis.</text>
</comment>
<dbReference type="PANTHER" id="PTHR43584">
    <property type="entry name" value="NUCLEOTIDYL TRANSFERASE"/>
    <property type="match status" value="1"/>
</dbReference>
<name>A0A6J4UKK2_9ACTN</name>
<dbReference type="SUPFAM" id="SSF51161">
    <property type="entry name" value="Trimeric LpxA-like enzymes"/>
    <property type="match status" value="1"/>
</dbReference>
<evidence type="ECO:0000256" key="7">
    <source>
        <dbReference type="ARBA" id="ARBA00022737"/>
    </source>
</evidence>
<proteinExistence type="inferred from homology"/>
<dbReference type="GO" id="GO:0005737">
    <property type="term" value="C:cytoplasm"/>
    <property type="evidence" value="ECO:0007669"/>
    <property type="project" value="UniProtKB-SubCell"/>
</dbReference>
<feature type="domain" description="MobA-like NTP transferase" evidence="18">
    <location>
        <begin position="1"/>
        <end position="121"/>
    </location>
</feature>
<dbReference type="GO" id="GO:0008360">
    <property type="term" value="P:regulation of cell shape"/>
    <property type="evidence" value="ECO:0007669"/>
    <property type="project" value="UniProtKB-KW"/>
</dbReference>
<dbReference type="Pfam" id="PF12804">
    <property type="entry name" value="NTP_transf_3"/>
    <property type="match status" value="1"/>
</dbReference>
<evidence type="ECO:0000256" key="16">
    <source>
        <dbReference type="ARBA" id="ARBA00049628"/>
    </source>
</evidence>
<evidence type="ECO:0000256" key="10">
    <source>
        <dbReference type="ARBA" id="ARBA00022984"/>
    </source>
</evidence>
<feature type="binding site" evidence="17">
    <location>
        <begin position="94"/>
        <end position="96"/>
    </location>
    <ligand>
        <name>UDP-N-acetyl-alpha-D-glucosamine</name>
        <dbReference type="ChEBI" id="CHEBI:57705"/>
    </ligand>
</feature>
<feature type="binding site" evidence="17">
    <location>
        <position position="353"/>
    </location>
    <ligand>
        <name>UDP-N-acetyl-alpha-D-glucosamine</name>
        <dbReference type="ChEBI" id="CHEBI:57705"/>
    </ligand>
</feature>
<comment type="function">
    <text evidence="16 17">Catalyzes the last two sequential reactions in the de novo biosynthetic pathway for UDP-N-acetylglucosamine (UDP-GlcNAc). The C-terminal domain catalyzes the transfer of acetyl group from acetyl coenzyme A to glucosamine-1-phosphate (GlcN-1-P) to produce N-acetylglucosamine-1-phosphate (GlcNAc-1-P), which is converted into UDP-GlcNAc by the transfer of uridine 5-monophosphate (from uridine 5-triphosphate), a reaction catalyzed by the N-terminal domain.</text>
</comment>
<dbReference type="InterPro" id="IPR025877">
    <property type="entry name" value="MobA-like_NTP_Trfase"/>
</dbReference>
<feature type="binding site" evidence="17">
    <location>
        <position position="356"/>
    </location>
    <ligand>
        <name>acetyl-CoA</name>
        <dbReference type="ChEBI" id="CHEBI:57288"/>
    </ligand>
</feature>
<comment type="similarity">
    <text evidence="1 17">In the C-terminal section; belongs to the transferase hexapeptide repeat family.</text>
</comment>
<evidence type="ECO:0000256" key="14">
    <source>
        <dbReference type="ARBA" id="ARBA00048247"/>
    </source>
</evidence>
<keyword evidence="3 17" id="KW-0963">Cytoplasm</keyword>
<evidence type="ECO:0000256" key="17">
    <source>
        <dbReference type="HAMAP-Rule" id="MF_01631"/>
    </source>
</evidence>
<feature type="region of interest" description="Pyrophosphorylase" evidence="17">
    <location>
        <begin position="1"/>
        <end position="222"/>
    </location>
</feature>
<feature type="region of interest" description="Linker" evidence="17">
    <location>
        <begin position="223"/>
        <end position="243"/>
    </location>
</feature>
<feature type="region of interest" description="N-acetyltransferase" evidence="17">
    <location>
        <begin position="244"/>
        <end position="433"/>
    </location>
</feature>
<feature type="binding site" evidence="17">
    <location>
        <position position="220"/>
    </location>
    <ligand>
        <name>Mg(2+)</name>
        <dbReference type="ChEBI" id="CHEBI:18420"/>
    </ligand>
</feature>
<dbReference type="InterPro" id="IPR038009">
    <property type="entry name" value="GlmU_C_LbH"/>
</dbReference>
<feature type="binding site" evidence="17">
    <location>
        <position position="163"/>
    </location>
    <ligand>
        <name>UDP-N-acetyl-alpha-D-glucosamine</name>
        <dbReference type="ChEBI" id="CHEBI:57705"/>
    </ligand>
</feature>
<protein>
    <recommendedName>
        <fullName evidence="17">Bifunctional protein GlmU</fullName>
    </recommendedName>
    <domain>
        <recommendedName>
            <fullName evidence="17">UDP-N-acetylglucosamine pyrophosphorylase</fullName>
            <ecNumber evidence="17">2.7.7.23</ecNumber>
        </recommendedName>
        <alternativeName>
            <fullName evidence="17">N-acetylglucosamine-1-phosphate uridyltransferase</fullName>
        </alternativeName>
    </domain>
    <domain>
        <recommendedName>
            <fullName evidence="17">Glucosamine-1-phosphate N-acetyltransferase</fullName>
            <ecNumber evidence="17">2.3.1.157</ecNumber>
        </recommendedName>
    </domain>
</protein>
<dbReference type="CDD" id="cd03353">
    <property type="entry name" value="LbH_GlmU_C"/>
    <property type="match status" value="1"/>
</dbReference>
<dbReference type="UniPathway" id="UPA00973"/>
<feature type="binding site" evidence="17">
    <location>
        <position position="309"/>
    </location>
    <ligand>
        <name>UDP-N-acetyl-alpha-D-glucosamine</name>
        <dbReference type="ChEBI" id="CHEBI:57705"/>
    </ligand>
</feature>
<dbReference type="SUPFAM" id="SSF53448">
    <property type="entry name" value="Nucleotide-diphospho-sugar transferases"/>
    <property type="match status" value="1"/>
</dbReference>
<feature type="binding site" evidence="17">
    <location>
        <position position="96"/>
    </location>
    <ligand>
        <name>Mg(2+)</name>
        <dbReference type="ChEBI" id="CHEBI:18420"/>
    </ligand>
</feature>
<feature type="binding site" evidence="17">
    <location>
        <position position="148"/>
    </location>
    <ligand>
        <name>UDP-N-acetyl-alpha-D-glucosamine</name>
        <dbReference type="ChEBI" id="CHEBI:57705"/>
    </ligand>
</feature>
<dbReference type="GO" id="GO:0006048">
    <property type="term" value="P:UDP-N-acetylglucosamine biosynthetic process"/>
    <property type="evidence" value="ECO:0007669"/>
    <property type="project" value="UniProtKB-UniPathway"/>
</dbReference>
<dbReference type="CDD" id="cd02540">
    <property type="entry name" value="GT2_GlmU_N_bac"/>
    <property type="match status" value="1"/>
</dbReference>
<feature type="binding site" evidence="17">
    <location>
        <position position="327"/>
    </location>
    <ligand>
        <name>UDP-N-acetyl-alpha-D-glucosamine</name>
        <dbReference type="ChEBI" id="CHEBI:57705"/>
    </ligand>
</feature>
<dbReference type="GO" id="GO:0071555">
    <property type="term" value="P:cell wall organization"/>
    <property type="evidence" value="ECO:0007669"/>
    <property type="project" value="UniProtKB-KW"/>
</dbReference>
<keyword evidence="5 17" id="KW-0548">Nucleotidyltransferase</keyword>
<feature type="binding site" evidence="17">
    <location>
        <begin position="362"/>
        <end position="363"/>
    </location>
    <ligand>
        <name>acetyl-CoA</name>
        <dbReference type="ChEBI" id="CHEBI:57288"/>
    </ligand>
</feature>
<dbReference type="GO" id="GO:0003977">
    <property type="term" value="F:UDP-N-acetylglucosamine diphosphorylase activity"/>
    <property type="evidence" value="ECO:0007669"/>
    <property type="project" value="UniProtKB-UniRule"/>
</dbReference>
<dbReference type="HAMAP" id="MF_01631">
    <property type="entry name" value="GlmU"/>
    <property type="match status" value="1"/>
</dbReference>
<evidence type="ECO:0000256" key="2">
    <source>
        <dbReference type="ARBA" id="ARBA00007947"/>
    </source>
</evidence>
<keyword evidence="4 17" id="KW-0808">Transferase</keyword>
<keyword evidence="13 17" id="KW-0961">Cell wall biogenesis/degradation</keyword>
<keyword evidence="12 17" id="KW-0012">Acyltransferase</keyword>
<dbReference type="PANTHER" id="PTHR43584:SF3">
    <property type="entry name" value="BIFUNCTIONAL PROTEIN GLMU"/>
    <property type="match status" value="1"/>
</dbReference>
<sequence length="433" mass="45149">MAGGKGTRMRSARTKVLHPVCGRPILGWVLEAARQAGASPLIVVTPPEAEEVRALLGADAIPVVQPEARGTGHAVQCGLAALPAAFDGDVLVVSGDTPLIRSEVLREIVDTHRAEHAAATLLSVLVPGPNAYGRVMRDATGAVARVVEVRDATPDELATTEINAGFYAFDAAGLRAALDRVTPDNDQGELYLPDVLPLLRADGTVVACLTDDDVSTVGVNTRVDLAEAARLLQLRLLEEHMLRGAGIVDPATTYVEHGVALEPDCVIHPFSVLRGTTRVETGAEVGPHAVLHDAVVGAGATAGPFVYLRPGAELRSGSKAGTYVEIKNAVLGEAAKVPHLSYIGDADIGEGTNIGAGTITANYDGRRKHRTTIGARVRSSSDVVFVAPVTVGDDAVTGAGSIITKDVPPGALGIARARQTNIEDYAARRRDDD</sequence>
<evidence type="ECO:0000256" key="13">
    <source>
        <dbReference type="ARBA" id="ARBA00023316"/>
    </source>
</evidence>
<dbReference type="InterPro" id="IPR029044">
    <property type="entry name" value="Nucleotide-diphossugar_trans"/>
</dbReference>
<keyword evidence="9 17" id="KW-0133">Cell shape</keyword>
<dbReference type="AlphaFoldDB" id="A0A6J4UKK2"/>
<evidence type="ECO:0000256" key="9">
    <source>
        <dbReference type="ARBA" id="ARBA00022960"/>
    </source>
</evidence>
<dbReference type="InterPro" id="IPR011004">
    <property type="entry name" value="Trimer_LpxA-like_sf"/>
</dbReference>
<comment type="cofactor">
    <cofactor evidence="17">
        <name>Mg(2+)</name>
        <dbReference type="ChEBI" id="CHEBI:18420"/>
    </cofactor>
    <text evidence="17">Binds 1 Mg(2+) ion per subunit.</text>
</comment>
<feature type="binding site" evidence="17">
    <location>
        <position position="416"/>
    </location>
    <ligand>
        <name>acetyl-CoA</name>
        <dbReference type="ChEBI" id="CHEBI:57288"/>
    </ligand>
</feature>
<evidence type="ECO:0000256" key="6">
    <source>
        <dbReference type="ARBA" id="ARBA00022723"/>
    </source>
</evidence>
<organism evidence="19">
    <name type="scientific">uncultured Thermoleophilia bacterium</name>
    <dbReference type="NCBI Taxonomy" id="1497501"/>
    <lineage>
        <taxon>Bacteria</taxon>
        <taxon>Bacillati</taxon>
        <taxon>Actinomycetota</taxon>
        <taxon>Thermoleophilia</taxon>
        <taxon>environmental samples</taxon>
    </lineage>
</organism>
<dbReference type="EC" id="2.7.7.23" evidence="17"/>
<comment type="caution">
    <text evidence="17">Lacks conserved residue(s) required for the propagation of feature annotation.</text>
</comment>
<comment type="subunit">
    <text evidence="17">Homotrimer.</text>
</comment>
<dbReference type="GO" id="GO:0000287">
    <property type="term" value="F:magnesium ion binding"/>
    <property type="evidence" value="ECO:0007669"/>
    <property type="project" value="UniProtKB-UniRule"/>
</dbReference>
<gene>
    <name evidence="17" type="primary">glmU</name>
    <name evidence="19" type="ORF">AVDCRST_MAG79-2784</name>
</gene>
<feature type="binding site" evidence="17">
    <location>
        <position position="65"/>
    </location>
    <ligand>
        <name>UDP-N-acetyl-alpha-D-glucosamine</name>
        <dbReference type="ChEBI" id="CHEBI:57705"/>
    </ligand>
</feature>
<dbReference type="EC" id="2.3.1.157" evidence="17"/>
<comment type="similarity">
    <text evidence="2 17">In the N-terminal section; belongs to the N-acetylglucosamine-1-phosphate uridyltransferase family.</text>
</comment>
<dbReference type="InterPro" id="IPR005882">
    <property type="entry name" value="Bifunctional_GlmU"/>
</dbReference>
<feature type="binding site" evidence="17">
    <location>
        <position position="399"/>
    </location>
    <ligand>
        <name>acetyl-CoA</name>
        <dbReference type="ChEBI" id="CHEBI:57288"/>
    </ligand>
</feature>
<feature type="binding site" evidence="17">
    <location>
        <position position="133"/>
    </location>
    <ligand>
        <name>UDP-N-acetyl-alpha-D-glucosamine</name>
        <dbReference type="ChEBI" id="CHEBI:57705"/>
    </ligand>
</feature>
<feature type="binding site" evidence="17">
    <location>
        <position position="381"/>
    </location>
    <ligand>
        <name>acetyl-CoA</name>
        <dbReference type="ChEBI" id="CHEBI:57288"/>
    </ligand>
</feature>
<evidence type="ECO:0000256" key="5">
    <source>
        <dbReference type="ARBA" id="ARBA00022695"/>
    </source>
</evidence>
<evidence type="ECO:0000256" key="12">
    <source>
        <dbReference type="ARBA" id="ARBA00023315"/>
    </source>
</evidence>
<evidence type="ECO:0000313" key="19">
    <source>
        <dbReference type="EMBL" id="CAA9552073.1"/>
    </source>
</evidence>
<accession>A0A6J4UKK2</accession>
<evidence type="ECO:0000256" key="3">
    <source>
        <dbReference type="ARBA" id="ARBA00022490"/>
    </source>
</evidence>
<comment type="catalytic activity">
    <reaction evidence="15 17">
        <text>N-acetyl-alpha-D-glucosamine 1-phosphate + UTP + H(+) = UDP-N-acetyl-alpha-D-glucosamine + diphosphate</text>
        <dbReference type="Rhea" id="RHEA:13509"/>
        <dbReference type="ChEBI" id="CHEBI:15378"/>
        <dbReference type="ChEBI" id="CHEBI:33019"/>
        <dbReference type="ChEBI" id="CHEBI:46398"/>
        <dbReference type="ChEBI" id="CHEBI:57705"/>
        <dbReference type="ChEBI" id="CHEBI:57776"/>
        <dbReference type="EC" id="2.7.7.23"/>
    </reaction>
</comment>
<dbReference type="GO" id="GO:0016020">
    <property type="term" value="C:membrane"/>
    <property type="evidence" value="ECO:0007669"/>
    <property type="project" value="GOC"/>
</dbReference>
<dbReference type="GO" id="GO:0019134">
    <property type="term" value="F:glucosamine-1-phosphate N-acetyltransferase activity"/>
    <property type="evidence" value="ECO:0007669"/>
    <property type="project" value="UniProtKB-UniRule"/>
</dbReference>
<feature type="active site" description="Proton acceptor" evidence="17">
    <location>
        <position position="339"/>
    </location>
</feature>
<feature type="binding site" evidence="17">
    <location>
        <position position="342"/>
    </location>
    <ligand>
        <name>UDP-N-acetyl-alpha-D-glucosamine</name>
        <dbReference type="ChEBI" id="CHEBI:57705"/>
    </ligand>
</feature>
<comment type="pathway">
    <text evidence="17">Nucleotide-sugar biosynthesis; UDP-N-acetyl-alpha-D-glucosamine biosynthesis; N-acetyl-alpha-D-glucosamine 1-phosphate from alpha-D-glucosamine 6-phosphate (route II): step 2/2.</text>
</comment>
<keyword evidence="11 17" id="KW-0511">Multifunctional enzyme</keyword>
<dbReference type="GO" id="GO:0000902">
    <property type="term" value="P:cell morphogenesis"/>
    <property type="evidence" value="ECO:0007669"/>
    <property type="project" value="UniProtKB-UniRule"/>
</dbReference>
<comment type="pathway">
    <text evidence="17">Nucleotide-sugar biosynthesis; UDP-N-acetyl-alpha-D-glucosamine biosynthesis; UDP-N-acetyl-alpha-D-glucosamine from N-acetyl-alpha-D-glucosamine 1-phosphate: step 1/1.</text>
</comment>
<keyword evidence="7 17" id="KW-0677">Repeat</keyword>
<evidence type="ECO:0000256" key="1">
    <source>
        <dbReference type="ARBA" id="ARBA00007707"/>
    </source>
</evidence>
<feature type="binding site" evidence="17">
    <location>
        <begin position="70"/>
        <end position="71"/>
    </location>
    <ligand>
        <name>UDP-N-acetyl-alpha-D-glucosamine</name>
        <dbReference type="ChEBI" id="CHEBI:57705"/>
    </ligand>
</feature>
<keyword evidence="6 17" id="KW-0479">Metal-binding</keyword>